<feature type="domain" description="Porin" evidence="1">
    <location>
        <begin position="6"/>
        <end position="114"/>
    </location>
</feature>
<dbReference type="CDD" id="cd00342">
    <property type="entry name" value="gram_neg_porins"/>
    <property type="match status" value="1"/>
</dbReference>
<evidence type="ECO:0000313" key="3">
    <source>
        <dbReference type="Proteomes" id="UP000826462"/>
    </source>
</evidence>
<gene>
    <name evidence="2" type="ORF">KZJ38_31875</name>
</gene>
<organism evidence="2 3">
    <name type="scientific">Paraburkholderia edwinii</name>
    <dbReference type="NCBI Taxonomy" id="2861782"/>
    <lineage>
        <taxon>Bacteria</taxon>
        <taxon>Pseudomonadati</taxon>
        <taxon>Pseudomonadota</taxon>
        <taxon>Betaproteobacteria</taxon>
        <taxon>Burkholderiales</taxon>
        <taxon>Burkholderiaceae</taxon>
        <taxon>Paraburkholderia</taxon>
    </lineage>
</organism>
<protein>
    <submittedName>
        <fullName evidence="2">Porin</fullName>
    </submittedName>
</protein>
<accession>A0ABX8US66</accession>
<dbReference type="RefSeq" id="WP_219801034.1">
    <property type="nucleotide sequence ID" value="NZ_CP080096.1"/>
</dbReference>
<evidence type="ECO:0000313" key="2">
    <source>
        <dbReference type="EMBL" id="QYD71606.1"/>
    </source>
</evidence>
<dbReference type="Pfam" id="PF13609">
    <property type="entry name" value="Porin_4"/>
    <property type="match status" value="1"/>
</dbReference>
<dbReference type="InterPro" id="IPR023614">
    <property type="entry name" value="Porin_dom_sf"/>
</dbReference>
<dbReference type="Proteomes" id="UP000826462">
    <property type="component" value="Chromosome 2"/>
</dbReference>
<sequence>MITGAREQIWGLGGKYSFGASSVGFVWTHSATDDPTSVFEGGNLVPLAGSSLRFDNFEINGRYFVTRALSLAASYTFTDGHFDSASADLHPKWHESIAQADYSFSKRTDVYLEGLYQVVTGGGADDVFNASIFNVPPSADNRQLLLVVGLRHVF</sequence>
<dbReference type="InterPro" id="IPR033900">
    <property type="entry name" value="Gram_neg_porin_domain"/>
</dbReference>
<keyword evidence="3" id="KW-1185">Reference proteome</keyword>
<dbReference type="Gene3D" id="2.40.160.10">
    <property type="entry name" value="Porin"/>
    <property type="match status" value="1"/>
</dbReference>
<dbReference type="EMBL" id="CP080096">
    <property type="protein sequence ID" value="QYD71606.1"/>
    <property type="molecule type" value="Genomic_DNA"/>
</dbReference>
<reference evidence="2 3" key="1">
    <citation type="submission" date="2021-07" db="EMBL/GenBank/DDBJ databases">
        <title>Paraburkholderia edwinii protects Aspergillus sp. from phenazines by acting as a toxin sponge.</title>
        <authorList>
            <person name="Dahlstrom K.M."/>
            <person name="Newman D.K."/>
        </authorList>
    </citation>
    <scope>NUCLEOTIDE SEQUENCE [LARGE SCALE GENOMIC DNA]</scope>
    <source>
        <strain evidence="2 3">Pe01</strain>
    </source>
</reference>
<name>A0ABX8US66_9BURK</name>
<dbReference type="SUPFAM" id="SSF56935">
    <property type="entry name" value="Porins"/>
    <property type="match status" value="1"/>
</dbReference>
<evidence type="ECO:0000259" key="1">
    <source>
        <dbReference type="Pfam" id="PF13609"/>
    </source>
</evidence>
<proteinExistence type="predicted"/>